<dbReference type="GO" id="GO:0005886">
    <property type="term" value="C:plasma membrane"/>
    <property type="evidence" value="ECO:0007669"/>
    <property type="project" value="UniProtKB-SubCell"/>
</dbReference>
<evidence type="ECO:0000256" key="2">
    <source>
        <dbReference type="ARBA" id="ARBA00006024"/>
    </source>
</evidence>
<dbReference type="InterPro" id="IPR008250">
    <property type="entry name" value="ATPase_P-typ_transduc_dom_A_sf"/>
</dbReference>
<dbReference type="GO" id="GO:0008551">
    <property type="term" value="F:P-type cadmium transporter activity"/>
    <property type="evidence" value="ECO:0007669"/>
    <property type="project" value="UniProtKB-EC"/>
</dbReference>
<dbReference type="PROSITE" id="PS01229">
    <property type="entry name" value="COF_2"/>
    <property type="match status" value="1"/>
</dbReference>
<dbReference type="InterPro" id="IPR001757">
    <property type="entry name" value="P_typ_ATPase"/>
</dbReference>
<dbReference type="Pfam" id="PF00122">
    <property type="entry name" value="E1-E2_ATPase"/>
    <property type="match status" value="1"/>
</dbReference>
<dbReference type="Pfam" id="PF00702">
    <property type="entry name" value="Hydrolase"/>
    <property type="match status" value="1"/>
</dbReference>
<reference evidence="14" key="1">
    <citation type="submission" date="2011-05" db="EMBL/GenBank/DDBJ databases">
        <title>Complete sequence of Desulfotomaculum ruminis DSM 2154.</title>
        <authorList>
            <person name="Lucas S."/>
            <person name="Copeland A."/>
            <person name="Lapidus A."/>
            <person name="Cheng J.-F."/>
            <person name="Goodwin L."/>
            <person name="Pitluck S."/>
            <person name="Lu M."/>
            <person name="Detter J.C."/>
            <person name="Han C."/>
            <person name="Tapia R."/>
            <person name="Land M."/>
            <person name="Hauser L."/>
            <person name="Kyrpides N."/>
            <person name="Ivanova N."/>
            <person name="Mikhailova N."/>
            <person name="Pagani I."/>
            <person name="Stams A.J.M."/>
            <person name="Plugge C.M."/>
            <person name="Muyzer G."/>
            <person name="Kuever J."/>
            <person name="Parshina S.N."/>
            <person name="Ivanova A.E."/>
            <person name="Nazina T.N."/>
            <person name="Brambilla E."/>
            <person name="Spring S."/>
            <person name="Klenk H.-P."/>
            <person name="Woyke T."/>
        </authorList>
    </citation>
    <scope>NUCLEOTIDE SEQUENCE [LARGE SCALE GENOMIC DNA]</scope>
    <source>
        <strain evidence="14">ATCC 23193 / DSM 2154 / NCIB 8452 / DL</strain>
    </source>
</reference>
<organism evidence="13 14">
    <name type="scientific">Desulforamulus ruminis (strain ATCC 23193 / DSM 2154 / NCIMB 8452 / DL)</name>
    <name type="common">Desulfotomaculum ruminis</name>
    <dbReference type="NCBI Taxonomy" id="696281"/>
    <lineage>
        <taxon>Bacteria</taxon>
        <taxon>Bacillati</taxon>
        <taxon>Bacillota</taxon>
        <taxon>Clostridia</taxon>
        <taxon>Eubacteriales</taxon>
        <taxon>Peptococcaceae</taxon>
        <taxon>Desulforamulus</taxon>
    </lineage>
</organism>
<keyword evidence="11" id="KW-0067">ATP-binding</keyword>
<evidence type="ECO:0000313" key="13">
    <source>
        <dbReference type="EMBL" id="AEG59157.1"/>
    </source>
</evidence>
<evidence type="ECO:0000256" key="8">
    <source>
        <dbReference type="ARBA" id="ARBA00023136"/>
    </source>
</evidence>
<evidence type="ECO:0000256" key="4">
    <source>
        <dbReference type="ARBA" id="ARBA00022692"/>
    </source>
</evidence>
<proteinExistence type="inferred from homology"/>
<keyword evidence="8" id="KW-0472">Membrane</keyword>
<comment type="subcellular location">
    <subcellularLocation>
        <location evidence="1">Cell membrane</location>
        <topology evidence="1">Multi-pass membrane protein</topology>
    </subcellularLocation>
</comment>
<dbReference type="SFLD" id="SFLDS00003">
    <property type="entry name" value="Haloacid_Dehalogenase"/>
    <property type="match status" value="1"/>
</dbReference>
<dbReference type="eggNOG" id="COG2217">
    <property type="taxonomic scope" value="Bacteria"/>
</dbReference>
<dbReference type="InterPro" id="IPR027256">
    <property type="entry name" value="P-typ_ATPase_IB"/>
</dbReference>
<dbReference type="PANTHER" id="PTHR48085:SF5">
    <property type="entry name" value="CADMIUM_ZINC-TRANSPORTING ATPASE HMA4-RELATED"/>
    <property type="match status" value="1"/>
</dbReference>
<evidence type="ECO:0000256" key="3">
    <source>
        <dbReference type="ARBA" id="ARBA00022539"/>
    </source>
</evidence>
<dbReference type="STRING" id="696281.Desru_0880"/>
<dbReference type="InterPro" id="IPR044492">
    <property type="entry name" value="P_typ_ATPase_HD_dom"/>
</dbReference>
<gene>
    <name evidence="13" type="ordered locus">Desru_0880</name>
</gene>
<dbReference type="Gene3D" id="2.70.150.10">
    <property type="entry name" value="Calcium-transporting ATPase, cytoplasmic transduction domain A"/>
    <property type="match status" value="1"/>
</dbReference>
<evidence type="ECO:0000256" key="6">
    <source>
        <dbReference type="ARBA" id="ARBA00022967"/>
    </source>
</evidence>
<dbReference type="EC" id="7.2.2.21" evidence="9"/>
<sequence length="706" mass="75720">MVEGNYMRHSKLCFRLSKPMSNRQKALLEARLRSFQGVSSAYIDEQGNLRVVCSPAAGGQVSNFIKRHRQDQRGPITYQSELKEEISRNRNGLITSAVSLVGLELVKRIHPAAYGGMYLARSLLVLFISRSFLKSGLKSLVTDLQPNADTLTATAVAASVLGGRPESSLTIILLSNAAELLTGYTAEKTRSHISRMLNLDQQLAWRVDAEGREEKVPVESLRSGDTVCVHTGEKISVDGRVTDGRAAVDQSSITGEYMPVEKVAGDGVYAGTIVKNGFLEITVEKVGDQTALARIVHLVEEAHTRKAPVQNFADKISTMLVPLSFVTAALVYGVTKNWQRVLNMLFIDYSCGLKLSTSTAISAAIGRAASRGVLIKGGNYVESLANIDTVVLDKTGTITAGRPVVMAVDTTGEVSEQEVLLLAAAAEYHSTHPLATAILARVKEAGWPIPQHNSTETVVGRGIKASLPGDDTVGGGWVLVGSRTFMAENKIDCASFHFAETRHRELGHNVVYVARENQTLGVLAISDPIRPKMKKAINRLRRLGIDEVVMLTGDSKNVAMQTATHLGIDSYQAEVMPQDKALLVAKMQRGSQVMMIGDGINDAPALAFADVGVAMGGSRTDVAVEAADITINIDDPLAVPETLGLAKQTMGIIRQNFAATITINTVAILLGAMGRINPVVSALIHNTATIGVVLNSARILIKGSSR</sequence>
<dbReference type="SUPFAM" id="SSF81653">
    <property type="entry name" value="Calcium ATPase, transduction domain A"/>
    <property type="match status" value="1"/>
</dbReference>
<dbReference type="FunFam" id="2.70.150.10:FF:000002">
    <property type="entry name" value="Copper-transporting ATPase 1, putative"/>
    <property type="match status" value="1"/>
</dbReference>
<dbReference type="NCBIfam" id="TIGR01494">
    <property type="entry name" value="ATPase_P-type"/>
    <property type="match status" value="1"/>
</dbReference>
<keyword evidence="4" id="KW-0812">Transmembrane</keyword>
<dbReference type="HOGENOM" id="CLU_001771_6_3_9"/>
<evidence type="ECO:0000256" key="7">
    <source>
        <dbReference type="ARBA" id="ARBA00022989"/>
    </source>
</evidence>
<keyword evidence="5 11" id="KW-0479">Metal-binding</keyword>
<protein>
    <recommendedName>
        <fullName evidence="9">Cd(2+)-exporting ATPase</fullName>
        <ecNumber evidence="9">7.2.2.21</ecNumber>
    </recommendedName>
</protein>
<reference evidence="13 14" key="2">
    <citation type="journal article" date="2012" name="Stand. Genomic Sci.">
        <title>Complete genome sequence of the sulfate-reducing firmicute Desulfotomaculum ruminis type strain (DL(T)).</title>
        <authorList>
            <person name="Spring S."/>
            <person name="Visser M."/>
            <person name="Lu M."/>
            <person name="Copeland A."/>
            <person name="Lapidus A."/>
            <person name="Lucas S."/>
            <person name="Cheng J.F."/>
            <person name="Han C."/>
            <person name="Tapia R."/>
            <person name="Goodwin L.A."/>
            <person name="Pitluck S."/>
            <person name="Ivanova N."/>
            <person name="Land M."/>
            <person name="Hauser L."/>
            <person name="Larimer F."/>
            <person name="Rohde M."/>
            <person name="Goker M."/>
            <person name="Detter J.C."/>
            <person name="Kyrpides N.C."/>
            <person name="Woyke T."/>
            <person name="Schaap P.J."/>
            <person name="Plugge C.M."/>
            <person name="Muyzer G."/>
            <person name="Kuever J."/>
            <person name="Pereira I.A."/>
            <person name="Parshina S.N."/>
            <person name="Bernier-Latmani R."/>
            <person name="Stams A.J."/>
            <person name="Klenk H.P."/>
        </authorList>
    </citation>
    <scope>NUCLEOTIDE SEQUENCE [LARGE SCALE GENOMIC DNA]</scope>
    <source>
        <strain evidence="14">ATCC 23193 / DSM 2154 / NCIB 8452 / DL</strain>
    </source>
</reference>
<dbReference type="PANTHER" id="PTHR48085">
    <property type="entry name" value="CADMIUM/ZINC-TRANSPORTING ATPASE HMA2-RELATED"/>
    <property type="match status" value="1"/>
</dbReference>
<dbReference type="Proteomes" id="UP000009234">
    <property type="component" value="Chromosome"/>
</dbReference>
<dbReference type="AlphaFoldDB" id="F6DJU3"/>
<dbReference type="SFLD" id="SFLDF00027">
    <property type="entry name" value="p-type_atpase"/>
    <property type="match status" value="1"/>
</dbReference>
<keyword evidence="3" id="KW-0104">Cadmium</keyword>
<dbReference type="InterPro" id="IPR059000">
    <property type="entry name" value="ATPase_P-type_domA"/>
</dbReference>
<dbReference type="InterPro" id="IPR023214">
    <property type="entry name" value="HAD_sf"/>
</dbReference>
<keyword evidence="6" id="KW-1278">Translocase</keyword>
<dbReference type="InterPro" id="IPR023298">
    <property type="entry name" value="ATPase_P-typ_TM_dom_sf"/>
</dbReference>
<evidence type="ECO:0000256" key="11">
    <source>
        <dbReference type="RuleBase" id="RU362081"/>
    </source>
</evidence>
<evidence type="ECO:0000313" key="14">
    <source>
        <dbReference type="Proteomes" id="UP000009234"/>
    </source>
</evidence>
<keyword evidence="7" id="KW-1133">Transmembrane helix</keyword>
<name>F6DJU3_DESRL</name>
<dbReference type="SUPFAM" id="SSF81665">
    <property type="entry name" value="Calcium ATPase, transmembrane domain M"/>
    <property type="match status" value="1"/>
</dbReference>
<dbReference type="InterPro" id="IPR023299">
    <property type="entry name" value="ATPase_P-typ_cyto_dom_N"/>
</dbReference>
<dbReference type="SUPFAM" id="SSF56784">
    <property type="entry name" value="HAD-like"/>
    <property type="match status" value="1"/>
</dbReference>
<dbReference type="PRINTS" id="PR00119">
    <property type="entry name" value="CATATPASE"/>
</dbReference>
<accession>F6DJU3</accession>
<dbReference type="Gene3D" id="3.40.1110.10">
    <property type="entry name" value="Calcium-transporting ATPase, cytoplasmic domain N"/>
    <property type="match status" value="1"/>
</dbReference>
<keyword evidence="14" id="KW-1185">Reference proteome</keyword>
<dbReference type="SFLD" id="SFLDG00002">
    <property type="entry name" value="C1.7:_P-type_atpase_like"/>
    <property type="match status" value="1"/>
</dbReference>
<dbReference type="GO" id="GO:0016887">
    <property type="term" value="F:ATP hydrolysis activity"/>
    <property type="evidence" value="ECO:0007669"/>
    <property type="project" value="InterPro"/>
</dbReference>
<evidence type="ECO:0000256" key="10">
    <source>
        <dbReference type="ARBA" id="ARBA00049338"/>
    </source>
</evidence>
<keyword evidence="11" id="KW-1003">Cell membrane</keyword>
<dbReference type="Gene3D" id="3.40.50.1000">
    <property type="entry name" value="HAD superfamily/HAD-like"/>
    <property type="match status" value="1"/>
</dbReference>
<comment type="similarity">
    <text evidence="2 11">Belongs to the cation transport ATPase (P-type) (TC 3.A.3) family. Type IB subfamily.</text>
</comment>
<evidence type="ECO:0000256" key="1">
    <source>
        <dbReference type="ARBA" id="ARBA00004651"/>
    </source>
</evidence>
<dbReference type="KEGG" id="dru:Desru_0880"/>
<evidence type="ECO:0000256" key="5">
    <source>
        <dbReference type="ARBA" id="ARBA00022723"/>
    </source>
</evidence>
<evidence type="ECO:0000259" key="12">
    <source>
        <dbReference type="Pfam" id="PF00122"/>
    </source>
</evidence>
<dbReference type="InterPro" id="IPR036412">
    <property type="entry name" value="HAD-like_sf"/>
</dbReference>
<evidence type="ECO:0000256" key="9">
    <source>
        <dbReference type="ARBA" id="ARBA00039103"/>
    </source>
</evidence>
<dbReference type="GO" id="GO:0046872">
    <property type="term" value="F:metal ion binding"/>
    <property type="evidence" value="ECO:0007669"/>
    <property type="project" value="UniProtKB-KW"/>
</dbReference>
<dbReference type="EMBL" id="CP002780">
    <property type="protein sequence ID" value="AEG59157.1"/>
    <property type="molecule type" value="Genomic_DNA"/>
</dbReference>
<dbReference type="InterPro" id="IPR018303">
    <property type="entry name" value="ATPase_P-typ_P_site"/>
</dbReference>
<dbReference type="NCBIfam" id="TIGR01525">
    <property type="entry name" value="ATPase-IB_hvy"/>
    <property type="match status" value="1"/>
</dbReference>
<comment type="catalytic activity">
    <reaction evidence="10">
        <text>Cd(2+)(in) + ATP + H2O = Cd(2+)(out) + ADP + phosphate + H(+)</text>
        <dbReference type="Rhea" id="RHEA:12132"/>
        <dbReference type="ChEBI" id="CHEBI:15377"/>
        <dbReference type="ChEBI" id="CHEBI:15378"/>
        <dbReference type="ChEBI" id="CHEBI:30616"/>
        <dbReference type="ChEBI" id="CHEBI:43474"/>
        <dbReference type="ChEBI" id="CHEBI:48775"/>
        <dbReference type="ChEBI" id="CHEBI:456216"/>
        <dbReference type="EC" id="7.2.2.21"/>
    </reaction>
</comment>
<keyword evidence="11" id="KW-0547">Nucleotide-binding</keyword>
<dbReference type="GO" id="GO:0005524">
    <property type="term" value="F:ATP binding"/>
    <property type="evidence" value="ECO:0007669"/>
    <property type="project" value="UniProtKB-UniRule"/>
</dbReference>
<dbReference type="PROSITE" id="PS00154">
    <property type="entry name" value="ATPASE_E1_E2"/>
    <property type="match status" value="1"/>
</dbReference>
<dbReference type="InterPro" id="IPR051014">
    <property type="entry name" value="Cation_Transport_ATPase_IB"/>
</dbReference>
<feature type="domain" description="P-type ATPase A" evidence="12">
    <location>
        <begin position="201"/>
        <end position="300"/>
    </location>
</feature>